<evidence type="ECO:0000256" key="1">
    <source>
        <dbReference type="ARBA" id="ARBA00004651"/>
    </source>
</evidence>
<protein>
    <submittedName>
        <fullName evidence="10">FtsX-like permease family protein</fullName>
    </submittedName>
</protein>
<evidence type="ECO:0000259" key="9">
    <source>
        <dbReference type="Pfam" id="PF12704"/>
    </source>
</evidence>
<keyword evidence="4 7" id="KW-1133">Transmembrane helix</keyword>
<gene>
    <name evidence="10" type="ORF">FRX94_12290</name>
</gene>
<dbReference type="InterPro" id="IPR003838">
    <property type="entry name" value="ABC3_permease_C"/>
</dbReference>
<evidence type="ECO:0000313" key="10">
    <source>
        <dbReference type="EMBL" id="TWT17776.1"/>
    </source>
</evidence>
<reference evidence="10 11" key="1">
    <citation type="submission" date="2019-08" db="EMBL/GenBank/DDBJ databases">
        <authorList>
            <person name="Lei W."/>
        </authorList>
    </citation>
    <scope>NUCLEOTIDE SEQUENCE [LARGE SCALE GENOMIC DNA]</scope>
    <source>
        <strain evidence="10 11">CCUG 58627</strain>
    </source>
</reference>
<feature type="transmembrane region" description="Helical" evidence="7">
    <location>
        <begin position="297"/>
        <end position="323"/>
    </location>
</feature>
<dbReference type="AlphaFoldDB" id="A0A5C5TVN2"/>
<feature type="domain" description="ABC3 transporter permease C-terminal" evidence="8">
    <location>
        <begin position="302"/>
        <end position="414"/>
    </location>
</feature>
<evidence type="ECO:0000256" key="7">
    <source>
        <dbReference type="SAM" id="Phobius"/>
    </source>
</evidence>
<dbReference type="RefSeq" id="WP_146325640.1">
    <property type="nucleotide sequence ID" value="NZ_BAABLR010000059.1"/>
</dbReference>
<dbReference type="InterPro" id="IPR050250">
    <property type="entry name" value="Macrolide_Exporter_MacB"/>
</dbReference>
<evidence type="ECO:0000256" key="5">
    <source>
        <dbReference type="ARBA" id="ARBA00023136"/>
    </source>
</evidence>
<dbReference type="PANTHER" id="PTHR30572:SF4">
    <property type="entry name" value="ABC TRANSPORTER PERMEASE YTRF"/>
    <property type="match status" value="1"/>
</dbReference>
<dbReference type="OrthoDB" id="9780560at2"/>
<organism evidence="10 11">
    <name type="scientific">Corynebacterium canis</name>
    <dbReference type="NCBI Taxonomy" id="679663"/>
    <lineage>
        <taxon>Bacteria</taxon>
        <taxon>Bacillati</taxon>
        <taxon>Actinomycetota</taxon>
        <taxon>Actinomycetes</taxon>
        <taxon>Mycobacteriales</taxon>
        <taxon>Corynebacteriaceae</taxon>
        <taxon>Corynebacterium</taxon>
    </lineage>
</organism>
<dbReference type="InterPro" id="IPR025857">
    <property type="entry name" value="MacB_PCD"/>
</dbReference>
<keyword evidence="2" id="KW-1003">Cell membrane</keyword>
<feature type="transmembrane region" description="Helical" evidence="7">
    <location>
        <begin position="383"/>
        <end position="403"/>
    </location>
</feature>
<evidence type="ECO:0000313" key="11">
    <source>
        <dbReference type="Proteomes" id="UP000320791"/>
    </source>
</evidence>
<keyword evidence="11" id="KW-1185">Reference proteome</keyword>
<comment type="subcellular location">
    <subcellularLocation>
        <location evidence="1">Cell membrane</location>
        <topology evidence="1">Multi-pass membrane protein</topology>
    </subcellularLocation>
</comment>
<feature type="transmembrane region" description="Helical" evidence="7">
    <location>
        <begin position="344"/>
        <end position="371"/>
    </location>
</feature>
<dbReference type="GO" id="GO:0022857">
    <property type="term" value="F:transmembrane transporter activity"/>
    <property type="evidence" value="ECO:0007669"/>
    <property type="project" value="TreeGrafter"/>
</dbReference>
<evidence type="ECO:0000256" key="6">
    <source>
        <dbReference type="ARBA" id="ARBA00038076"/>
    </source>
</evidence>
<evidence type="ECO:0000259" key="8">
    <source>
        <dbReference type="Pfam" id="PF02687"/>
    </source>
</evidence>
<keyword evidence="3 7" id="KW-0812">Transmembrane</keyword>
<proteinExistence type="inferred from homology"/>
<dbReference type="Pfam" id="PF02687">
    <property type="entry name" value="FtsX"/>
    <property type="match status" value="1"/>
</dbReference>
<keyword evidence="5 7" id="KW-0472">Membrane</keyword>
<dbReference type="PANTHER" id="PTHR30572">
    <property type="entry name" value="MEMBRANE COMPONENT OF TRANSPORTER-RELATED"/>
    <property type="match status" value="1"/>
</dbReference>
<comment type="similarity">
    <text evidence="6">Belongs to the ABC-4 integral membrane protein family.</text>
</comment>
<comment type="caution">
    <text evidence="10">The sequence shown here is derived from an EMBL/GenBank/DDBJ whole genome shotgun (WGS) entry which is preliminary data.</text>
</comment>
<evidence type="ECO:0000256" key="3">
    <source>
        <dbReference type="ARBA" id="ARBA00022692"/>
    </source>
</evidence>
<dbReference type="EMBL" id="VOHM01000039">
    <property type="protein sequence ID" value="TWT17776.1"/>
    <property type="molecule type" value="Genomic_DNA"/>
</dbReference>
<dbReference type="Pfam" id="PF12704">
    <property type="entry name" value="MacB_PCD"/>
    <property type="match status" value="1"/>
</dbReference>
<evidence type="ECO:0000256" key="4">
    <source>
        <dbReference type="ARBA" id="ARBA00022989"/>
    </source>
</evidence>
<feature type="transmembrane region" description="Helical" evidence="7">
    <location>
        <begin position="21"/>
        <end position="42"/>
    </location>
</feature>
<accession>A0A5C5TVN2</accession>
<dbReference type="Proteomes" id="UP000320791">
    <property type="component" value="Unassembled WGS sequence"/>
</dbReference>
<dbReference type="GO" id="GO:0005886">
    <property type="term" value="C:plasma membrane"/>
    <property type="evidence" value="ECO:0007669"/>
    <property type="project" value="UniProtKB-SubCell"/>
</dbReference>
<name>A0A5C5TVN2_9CORY</name>
<sequence length="421" mass="45038">MSLAECINLALTGLRSNKMRSLLTLLGVIIGIAAVITILTLGRALQAQTAADLANVGANDFTVQIQSRATDAEENPYGPVETIDEDSKITADMIEDLRGRFGDQIVGVSIGDYSSHRGNATLGGEKSTTSLSAINEDFLDMKGVKLKAGRAFTEEDISGDRQIAIISPETLDALFDGNTNEALGAEVDFSAGNGNTASFTVVGVYESAAQGMLIGADTTSYFYVPWPSEQRIDDEASDAWDGISVRPDESINSDQFKDNLQKYFDGEYADNPDYTAKVTDFSKQLGELNSLLDTISLVVSAIGGISLFVGGIGVMNIMLVTVTERTREIGIRKALGATRRDIRMQFVVESMIVGLIGGIIGVILGTVFGVLGSIMMKSLVYPPINGILVSLIFSLAIGLFFGYHPANKAAKLDPIEALRYE</sequence>
<feature type="domain" description="MacB-like periplasmic core" evidence="9">
    <location>
        <begin position="21"/>
        <end position="262"/>
    </location>
</feature>
<evidence type="ECO:0000256" key="2">
    <source>
        <dbReference type="ARBA" id="ARBA00022475"/>
    </source>
</evidence>